<dbReference type="PIRSF" id="PIRSF036431">
    <property type="entry name" value="STHK_DctB"/>
    <property type="match status" value="1"/>
</dbReference>
<feature type="region of interest" description="Disordered" evidence="15">
    <location>
        <begin position="1"/>
        <end position="33"/>
    </location>
</feature>
<evidence type="ECO:0000313" key="18">
    <source>
        <dbReference type="EMBL" id="PWF21862.1"/>
    </source>
</evidence>
<evidence type="ECO:0000256" key="15">
    <source>
        <dbReference type="SAM" id="MobiDB-lite"/>
    </source>
</evidence>
<evidence type="ECO:0000256" key="7">
    <source>
        <dbReference type="ARBA" id="ARBA00022692"/>
    </source>
</evidence>
<sequence>MHHTGSNAPRRRSAPSRTAPQAGIATRRPGLCENPHNHSVHHADFHTDMPDIPARPRPLDQRIRHDWWLFGAIGLVLLVLAAMFSGRLGDNQAYQAQSVRLDSLASANARLIDNIRNKFDALPFILAQDTALQQALTQRNPAALAALNLKLERLAQGTGASVIYLIDHQGDTLASSNWQDRDSFVGKNYMFRPYFANALREGQSEYFALGTSSGRPGLYFSRRVDTDPTRENGVIAIKLDFGWLEQAWQHAGDILFVTDEHGVIILSSDPDWHFRTLGTLPPALADSLHADLQFGTASLTPLPLVPGMQANLPVLRSGTRESYRQISQAIPDSTWTLHVLSPTRAMLAASAQTSRLTALLATASLLALAALWLVRRHQRLEREALQAASQTELEQAVEARTRQWHAANQRLEEKMQALEQSRARARDLREQLEQADKLAFLGQISAGVAHEINQPVAAIQTYADNARVYLERTDTEAAARNLTIITDLTHRIGLITGQLRHYARKAGDEPGPVSIRAALDNAMLLLEPRARRQGVTVDIDDTLAPLQVRAAQVRLEQVFINLLRNALDALGPATGGCITIAASQADGQVRIRIRDNGPGLDADIGRKLFTPFTSSRSDGLGLGLLISRDIIQALGGTLVLEPSTPGQPGACFLITLPEYTA</sequence>
<keyword evidence="14" id="KW-0175">Coiled coil</keyword>
<dbReference type="Pfam" id="PF02518">
    <property type="entry name" value="HATPase_c"/>
    <property type="match status" value="1"/>
</dbReference>
<comment type="caution">
    <text evidence="18">The sequence shown here is derived from an EMBL/GenBank/DDBJ whole genome shotgun (WGS) entry which is preliminary data.</text>
</comment>
<keyword evidence="5" id="KW-0597">Phosphoprotein</keyword>
<dbReference type="SUPFAM" id="SSF103190">
    <property type="entry name" value="Sensory domain-like"/>
    <property type="match status" value="1"/>
</dbReference>
<evidence type="ECO:0000256" key="1">
    <source>
        <dbReference type="ARBA" id="ARBA00000085"/>
    </source>
</evidence>
<dbReference type="Proteomes" id="UP000245212">
    <property type="component" value="Unassembled WGS sequence"/>
</dbReference>
<evidence type="ECO:0000256" key="6">
    <source>
        <dbReference type="ARBA" id="ARBA00022679"/>
    </source>
</evidence>
<dbReference type="GO" id="GO:0005524">
    <property type="term" value="F:ATP binding"/>
    <property type="evidence" value="ECO:0007669"/>
    <property type="project" value="UniProtKB-KW"/>
</dbReference>
<dbReference type="Pfam" id="PF02743">
    <property type="entry name" value="dCache_1"/>
    <property type="match status" value="1"/>
</dbReference>
<keyword evidence="11 16" id="KW-1133">Transmembrane helix</keyword>
<evidence type="ECO:0000256" key="3">
    <source>
        <dbReference type="ARBA" id="ARBA00012438"/>
    </source>
</evidence>
<evidence type="ECO:0000259" key="17">
    <source>
        <dbReference type="PROSITE" id="PS50109"/>
    </source>
</evidence>
<evidence type="ECO:0000256" key="2">
    <source>
        <dbReference type="ARBA" id="ARBA00004651"/>
    </source>
</evidence>
<dbReference type="EMBL" id="QETA01000006">
    <property type="protein sequence ID" value="PWF21862.1"/>
    <property type="molecule type" value="Genomic_DNA"/>
</dbReference>
<evidence type="ECO:0000256" key="8">
    <source>
        <dbReference type="ARBA" id="ARBA00022741"/>
    </source>
</evidence>
<dbReference type="PANTHER" id="PTHR43065">
    <property type="entry name" value="SENSOR HISTIDINE KINASE"/>
    <property type="match status" value="1"/>
</dbReference>
<dbReference type="SMART" id="SM00388">
    <property type="entry name" value="HisKA"/>
    <property type="match status" value="1"/>
</dbReference>
<accession>A0A2V1K1I1</accession>
<name>A0A2V1K1I1_9BURK</name>
<evidence type="ECO:0000256" key="11">
    <source>
        <dbReference type="ARBA" id="ARBA00022989"/>
    </source>
</evidence>
<dbReference type="GO" id="GO:0000155">
    <property type="term" value="F:phosphorelay sensor kinase activity"/>
    <property type="evidence" value="ECO:0007669"/>
    <property type="project" value="InterPro"/>
</dbReference>
<dbReference type="Gene3D" id="1.10.287.130">
    <property type="match status" value="1"/>
</dbReference>
<keyword evidence="7 16" id="KW-0812">Transmembrane</keyword>
<dbReference type="AlphaFoldDB" id="A0A2V1K1I1"/>
<dbReference type="SMART" id="SM00387">
    <property type="entry name" value="HATPase_c"/>
    <property type="match status" value="1"/>
</dbReference>
<evidence type="ECO:0000256" key="12">
    <source>
        <dbReference type="ARBA" id="ARBA00023012"/>
    </source>
</evidence>
<evidence type="ECO:0000256" key="16">
    <source>
        <dbReference type="SAM" id="Phobius"/>
    </source>
</evidence>
<keyword evidence="6" id="KW-0808">Transferase</keyword>
<dbReference type="PRINTS" id="PR00344">
    <property type="entry name" value="BCTRLSENSOR"/>
</dbReference>
<keyword evidence="13 16" id="KW-0472">Membrane</keyword>
<dbReference type="InterPro" id="IPR005467">
    <property type="entry name" value="His_kinase_dom"/>
</dbReference>
<evidence type="ECO:0000256" key="10">
    <source>
        <dbReference type="ARBA" id="ARBA00022840"/>
    </source>
</evidence>
<keyword evidence="10" id="KW-0067">ATP-binding</keyword>
<proteinExistence type="predicted"/>
<evidence type="ECO:0000313" key="19">
    <source>
        <dbReference type="Proteomes" id="UP000245212"/>
    </source>
</evidence>
<feature type="compositionally biased region" description="Basic residues" evidence="15">
    <location>
        <begin position="1"/>
        <end position="14"/>
    </location>
</feature>
<dbReference type="InterPro" id="IPR033479">
    <property type="entry name" value="dCache_1"/>
</dbReference>
<dbReference type="EC" id="2.7.13.3" evidence="3"/>
<dbReference type="InterPro" id="IPR036890">
    <property type="entry name" value="HATPase_C_sf"/>
</dbReference>
<dbReference type="PANTHER" id="PTHR43065:SF46">
    <property type="entry name" value="C4-DICARBOXYLATE TRANSPORT SENSOR PROTEIN DCTB"/>
    <property type="match status" value="1"/>
</dbReference>
<dbReference type="SUPFAM" id="SSF47384">
    <property type="entry name" value="Homodimeric domain of signal transducing histidine kinase"/>
    <property type="match status" value="1"/>
</dbReference>
<keyword evidence="8" id="KW-0547">Nucleotide-binding</keyword>
<dbReference type="InterPro" id="IPR004358">
    <property type="entry name" value="Sig_transdc_His_kin-like_C"/>
</dbReference>
<dbReference type="Pfam" id="PF00512">
    <property type="entry name" value="HisKA"/>
    <property type="match status" value="1"/>
</dbReference>
<keyword evidence="12" id="KW-0902">Two-component regulatory system</keyword>
<dbReference type="Gene3D" id="3.30.450.20">
    <property type="entry name" value="PAS domain"/>
    <property type="match status" value="2"/>
</dbReference>
<feature type="coiled-coil region" evidence="14">
    <location>
        <begin position="401"/>
        <end position="438"/>
    </location>
</feature>
<dbReference type="InterPro" id="IPR003661">
    <property type="entry name" value="HisK_dim/P_dom"/>
</dbReference>
<feature type="domain" description="Histidine kinase" evidence="17">
    <location>
        <begin position="447"/>
        <end position="660"/>
    </location>
</feature>
<evidence type="ECO:0000256" key="4">
    <source>
        <dbReference type="ARBA" id="ARBA00022475"/>
    </source>
</evidence>
<feature type="transmembrane region" description="Helical" evidence="16">
    <location>
        <begin position="67"/>
        <end position="86"/>
    </location>
</feature>
<keyword evidence="9 18" id="KW-0418">Kinase</keyword>
<dbReference type="SUPFAM" id="SSF55874">
    <property type="entry name" value="ATPase domain of HSP90 chaperone/DNA topoisomerase II/histidine kinase"/>
    <property type="match status" value="1"/>
</dbReference>
<keyword evidence="19" id="KW-1185">Reference proteome</keyword>
<reference evidence="19" key="1">
    <citation type="submission" date="2018-05" db="EMBL/GenBank/DDBJ databases">
        <authorList>
            <person name="Li Y."/>
        </authorList>
    </citation>
    <scope>NUCLEOTIDE SEQUENCE [LARGE SCALE GENOMIC DNA]</scope>
    <source>
        <strain evidence="19">3d-2-2</strain>
    </source>
</reference>
<evidence type="ECO:0000256" key="14">
    <source>
        <dbReference type="SAM" id="Coils"/>
    </source>
</evidence>
<evidence type="ECO:0000256" key="9">
    <source>
        <dbReference type="ARBA" id="ARBA00022777"/>
    </source>
</evidence>
<evidence type="ECO:0000256" key="13">
    <source>
        <dbReference type="ARBA" id="ARBA00023136"/>
    </source>
</evidence>
<dbReference type="InterPro" id="IPR017055">
    <property type="entry name" value="Sig_transdc_His_kinase_DctB"/>
</dbReference>
<protein>
    <recommendedName>
        <fullName evidence="3">histidine kinase</fullName>
        <ecNumber evidence="3">2.7.13.3</ecNumber>
    </recommendedName>
</protein>
<dbReference type="InterPro" id="IPR036097">
    <property type="entry name" value="HisK_dim/P_sf"/>
</dbReference>
<dbReference type="Gene3D" id="3.30.565.10">
    <property type="entry name" value="Histidine kinase-like ATPase, C-terminal domain"/>
    <property type="match status" value="1"/>
</dbReference>
<dbReference type="PROSITE" id="PS50109">
    <property type="entry name" value="HIS_KIN"/>
    <property type="match status" value="1"/>
</dbReference>
<organism evidence="18 19">
    <name type="scientific">Corticimicrobacter populi</name>
    <dbReference type="NCBI Taxonomy" id="2175229"/>
    <lineage>
        <taxon>Bacteria</taxon>
        <taxon>Pseudomonadati</taxon>
        <taxon>Pseudomonadota</taxon>
        <taxon>Betaproteobacteria</taxon>
        <taxon>Burkholderiales</taxon>
        <taxon>Alcaligenaceae</taxon>
        <taxon>Corticimicrobacter</taxon>
    </lineage>
</organism>
<comment type="catalytic activity">
    <reaction evidence="1">
        <text>ATP + protein L-histidine = ADP + protein N-phospho-L-histidine.</text>
        <dbReference type="EC" id="2.7.13.3"/>
    </reaction>
</comment>
<dbReference type="InterPro" id="IPR003594">
    <property type="entry name" value="HATPase_dom"/>
</dbReference>
<keyword evidence="4" id="KW-1003">Cell membrane</keyword>
<dbReference type="GO" id="GO:0005886">
    <property type="term" value="C:plasma membrane"/>
    <property type="evidence" value="ECO:0007669"/>
    <property type="project" value="UniProtKB-SubCell"/>
</dbReference>
<comment type="subcellular location">
    <subcellularLocation>
        <location evidence="2">Cell membrane</location>
        <topology evidence="2">Multi-pass membrane protein</topology>
    </subcellularLocation>
</comment>
<dbReference type="CDD" id="cd00082">
    <property type="entry name" value="HisKA"/>
    <property type="match status" value="1"/>
</dbReference>
<dbReference type="Gene3D" id="6.10.250.3020">
    <property type="match status" value="1"/>
</dbReference>
<gene>
    <name evidence="18" type="ORF">DD235_13785</name>
</gene>
<evidence type="ECO:0000256" key="5">
    <source>
        <dbReference type="ARBA" id="ARBA00022553"/>
    </source>
</evidence>
<dbReference type="InterPro" id="IPR029151">
    <property type="entry name" value="Sensor-like_sf"/>
</dbReference>